<protein>
    <recommendedName>
        <fullName evidence="4">HMG box domain-containing protein</fullName>
    </recommendedName>
</protein>
<evidence type="ECO:0000313" key="6">
    <source>
        <dbReference type="Proteomes" id="UP001220324"/>
    </source>
</evidence>
<dbReference type="Gene3D" id="1.10.30.10">
    <property type="entry name" value="High mobility group box domain"/>
    <property type="match status" value="2"/>
</dbReference>
<dbReference type="CDD" id="cd00084">
    <property type="entry name" value="HMG-box_SF"/>
    <property type="match status" value="1"/>
</dbReference>
<evidence type="ECO:0000256" key="3">
    <source>
        <dbReference type="SAM" id="MobiDB-lite"/>
    </source>
</evidence>
<dbReference type="AlphaFoldDB" id="A0AAD6D0H4"/>
<dbReference type="EMBL" id="JAQIZZ010000003">
    <property type="protein sequence ID" value="KAJ5546772.1"/>
    <property type="molecule type" value="Genomic_DNA"/>
</dbReference>
<feature type="DNA-binding region" description="HMG box" evidence="2">
    <location>
        <begin position="225"/>
        <end position="291"/>
    </location>
</feature>
<organism evidence="5 6">
    <name type="scientific">Penicillium frequentans</name>
    <dbReference type="NCBI Taxonomy" id="3151616"/>
    <lineage>
        <taxon>Eukaryota</taxon>
        <taxon>Fungi</taxon>
        <taxon>Dikarya</taxon>
        <taxon>Ascomycota</taxon>
        <taxon>Pezizomycotina</taxon>
        <taxon>Eurotiomycetes</taxon>
        <taxon>Eurotiomycetidae</taxon>
        <taxon>Eurotiales</taxon>
        <taxon>Aspergillaceae</taxon>
        <taxon>Penicillium</taxon>
    </lineage>
</organism>
<comment type="caution">
    <text evidence="5">The sequence shown here is derived from an EMBL/GenBank/DDBJ whole genome shotgun (WGS) entry which is preliminary data.</text>
</comment>
<dbReference type="InterPro" id="IPR036910">
    <property type="entry name" value="HMG_box_dom_sf"/>
</dbReference>
<feature type="compositionally biased region" description="Polar residues" evidence="3">
    <location>
        <begin position="56"/>
        <end position="65"/>
    </location>
</feature>
<keyword evidence="6" id="KW-1185">Reference proteome</keyword>
<evidence type="ECO:0000256" key="2">
    <source>
        <dbReference type="PROSITE-ProRule" id="PRU00267"/>
    </source>
</evidence>
<dbReference type="PANTHER" id="PTHR48112:SF22">
    <property type="entry name" value="MITOCHONDRIAL TRANSCRIPTION FACTOR A, ISOFORM B"/>
    <property type="match status" value="1"/>
</dbReference>
<feature type="domain" description="HMG box" evidence="4">
    <location>
        <begin position="225"/>
        <end position="291"/>
    </location>
</feature>
<feature type="compositionally biased region" description="Basic and acidic residues" evidence="3">
    <location>
        <begin position="94"/>
        <end position="104"/>
    </location>
</feature>
<dbReference type="Pfam" id="PF00505">
    <property type="entry name" value="HMG_box"/>
    <property type="match status" value="1"/>
</dbReference>
<dbReference type="InterPro" id="IPR009071">
    <property type="entry name" value="HMG_box_dom"/>
</dbReference>
<keyword evidence="1 2" id="KW-0238">DNA-binding</keyword>
<dbReference type="GO" id="GO:0003677">
    <property type="term" value="F:DNA binding"/>
    <property type="evidence" value="ECO:0007669"/>
    <property type="project" value="UniProtKB-UniRule"/>
</dbReference>
<dbReference type="GO" id="GO:0005634">
    <property type="term" value="C:nucleus"/>
    <property type="evidence" value="ECO:0007669"/>
    <property type="project" value="UniProtKB-UniRule"/>
</dbReference>
<evidence type="ECO:0000313" key="5">
    <source>
        <dbReference type="EMBL" id="KAJ5546772.1"/>
    </source>
</evidence>
<name>A0AAD6D0H4_9EURO</name>
<dbReference type="PROSITE" id="PS50118">
    <property type="entry name" value="HMG_BOX_2"/>
    <property type="match status" value="1"/>
</dbReference>
<evidence type="ECO:0000256" key="1">
    <source>
        <dbReference type="ARBA" id="ARBA00023125"/>
    </source>
</evidence>
<dbReference type="SMART" id="SM00398">
    <property type="entry name" value="HMG"/>
    <property type="match status" value="1"/>
</dbReference>
<reference evidence="5 6" key="1">
    <citation type="journal article" date="2023" name="IMA Fungus">
        <title>Comparative genomic study of the Penicillium genus elucidates a diverse pangenome and 15 lateral gene transfer events.</title>
        <authorList>
            <person name="Petersen C."/>
            <person name="Sorensen T."/>
            <person name="Nielsen M.R."/>
            <person name="Sondergaard T.E."/>
            <person name="Sorensen J.L."/>
            <person name="Fitzpatrick D.A."/>
            <person name="Frisvad J.C."/>
            <person name="Nielsen K.L."/>
        </authorList>
    </citation>
    <scope>NUCLEOTIDE SEQUENCE [LARGE SCALE GENOMIC DNA]</scope>
    <source>
        <strain evidence="5 6">IBT 35679</strain>
    </source>
</reference>
<dbReference type="InterPro" id="IPR050342">
    <property type="entry name" value="HMGB"/>
</dbReference>
<proteinExistence type="predicted"/>
<keyword evidence="2" id="KW-0539">Nucleus</keyword>
<feature type="compositionally biased region" description="Basic residues" evidence="3">
    <location>
        <begin position="70"/>
        <end position="93"/>
    </location>
</feature>
<gene>
    <name evidence="5" type="ORF">N7494_004357</name>
</gene>
<evidence type="ECO:0000259" key="4">
    <source>
        <dbReference type="PROSITE" id="PS50118"/>
    </source>
</evidence>
<dbReference type="PANTHER" id="PTHR48112">
    <property type="entry name" value="HIGH MOBILITY GROUP PROTEIN DSP1"/>
    <property type="match status" value="1"/>
</dbReference>
<sequence length="301" mass="34419">MSLQWVSRAGVLRHLHLGDAMARPSRVTGIQNQLRRLCLSSQPRLTPLVGALSTITSQQSHSYATDASRPKPKKSTKATAGTRKKSTAPKKKRELTEKQKEAKEKKKQRDHIKQLKETALETPKKLIAAGHRLAFQSKFSELRPQHSDIKETFSAASTAVKDMTADESERFQNQAEENRAANEASLASWLKQYTPLQIKEANNARRSLARLTGKPARLIVDDRLVKRPVSAFFWFMSERKASGDLKYMQTPEVAKQIAQEWNDMTETEKAQYQKMQADDKERYIREHKEVYGMEPKRTKQD</sequence>
<accession>A0AAD6D0H4</accession>
<dbReference type="SUPFAM" id="SSF47095">
    <property type="entry name" value="HMG-box"/>
    <property type="match status" value="2"/>
</dbReference>
<feature type="region of interest" description="Disordered" evidence="3">
    <location>
        <begin position="56"/>
        <end position="118"/>
    </location>
</feature>
<dbReference type="Proteomes" id="UP001220324">
    <property type="component" value="Unassembled WGS sequence"/>
</dbReference>